<name>A0A0F7IKM2_9CAUD</name>
<accession>A0A0F7IKM2</accession>
<proteinExistence type="predicted"/>
<dbReference type="KEGG" id="vg:26623016"/>
<protein>
    <recommendedName>
        <fullName evidence="1">DUF6965 domain-containing protein</fullName>
    </recommendedName>
</protein>
<dbReference type="InterPro" id="IPR054238">
    <property type="entry name" value="DUF6965"/>
</dbReference>
<dbReference type="Proteomes" id="UP000204416">
    <property type="component" value="Segment"/>
</dbReference>
<sequence length="76" mass="9187">MEKKIKKPNLQFLEDFFNGQDLKNREITIYKSQKIINPDIFIKDHISILKRNSGNSLYLPYYDRLYCIYLILKSEL</sequence>
<dbReference type="GeneID" id="26623016"/>
<evidence type="ECO:0000259" key="1">
    <source>
        <dbReference type="Pfam" id="PF22292"/>
    </source>
</evidence>
<dbReference type="RefSeq" id="YP_009195720.1">
    <property type="nucleotide sequence ID" value="NC_028763.1"/>
</dbReference>
<evidence type="ECO:0000313" key="2">
    <source>
        <dbReference type="EMBL" id="AKG94302.1"/>
    </source>
</evidence>
<feature type="domain" description="DUF6965" evidence="1">
    <location>
        <begin position="9"/>
        <end position="73"/>
    </location>
</feature>
<dbReference type="EMBL" id="KR136260">
    <property type="protein sequence ID" value="AKG94302.1"/>
    <property type="molecule type" value="Genomic_DNA"/>
</dbReference>
<reference evidence="2 3" key="1">
    <citation type="journal article" date="2015" name="Stand. Genomic Sci.">
        <title>Complete genome sequences of bacteriophages P12002L and P12002S, two lytic phages that infect a marine Polaribacter strain.</title>
        <authorList>
            <person name="Kang I."/>
            <person name="Jang H."/>
            <person name="Cho J.-C."/>
        </authorList>
    </citation>
    <scope>NUCLEOTIDE SEQUENCE [LARGE SCALE GENOMIC DNA]</scope>
</reference>
<dbReference type="OrthoDB" id="34124at10239"/>
<evidence type="ECO:0000313" key="3">
    <source>
        <dbReference type="Proteomes" id="UP000204416"/>
    </source>
</evidence>
<organism evidence="2 3">
    <name type="scientific">Polaribacter phage P12002S</name>
    <dbReference type="NCBI Taxonomy" id="1647387"/>
    <lineage>
        <taxon>Viruses</taxon>
        <taxon>Duplodnaviria</taxon>
        <taxon>Heunggongvirae</taxon>
        <taxon>Uroviricota</taxon>
        <taxon>Caudoviricetes</taxon>
        <taxon>Incheonvirus</taxon>
        <taxon>Incheonvirus P12002S</taxon>
    </lineage>
</organism>
<dbReference type="Pfam" id="PF22292">
    <property type="entry name" value="DUF6965"/>
    <property type="match status" value="1"/>
</dbReference>
<keyword evidence="3" id="KW-1185">Reference proteome</keyword>
<gene>
    <name evidence="2" type="ORF">P12002S_0046</name>
</gene>